<dbReference type="OrthoDB" id="9770545at2"/>
<evidence type="ECO:0000259" key="2">
    <source>
        <dbReference type="Pfam" id="PF21113"/>
    </source>
</evidence>
<dbReference type="InterPro" id="IPR043166">
    <property type="entry name" value="LarA-like_C"/>
</dbReference>
<organism evidence="3 4">
    <name type="scientific">Dendrosporobacter quercicolus</name>
    <dbReference type="NCBI Taxonomy" id="146817"/>
    <lineage>
        <taxon>Bacteria</taxon>
        <taxon>Bacillati</taxon>
        <taxon>Bacillota</taxon>
        <taxon>Negativicutes</taxon>
        <taxon>Selenomonadales</taxon>
        <taxon>Sporomusaceae</taxon>
        <taxon>Dendrosporobacter</taxon>
    </lineage>
</organism>
<feature type="domain" description="Lactate racemase C-terminal" evidence="2">
    <location>
        <begin position="282"/>
        <end position="421"/>
    </location>
</feature>
<gene>
    <name evidence="3" type="ORF">SAMN04488502_11310</name>
</gene>
<dbReference type="GO" id="GO:0050043">
    <property type="term" value="F:lactate racemase activity"/>
    <property type="evidence" value="ECO:0007669"/>
    <property type="project" value="InterPro"/>
</dbReference>
<name>A0A1G9Z3U5_9FIRM</name>
<dbReference type="Pfam" id="PF21113">
    <property type="entry name" value="LarA_C"/>
    <property type="match status" value="1"/>
</dbReference>
<dbReference type="NCBIfam" id="NF033504">
    <property type="entry name" value="Ni_dep_LarA"/>
    <property type="match status" value="1"/>
</dbReference>
<dbReference type="InterPro" id="IPR047926">
    <property type="entry name" value="Ni_dep_LarA"/>
</dbReference>
<keyword evidence="4" id="KW-1185">Reference proteome</keyword>
<dbReference type="InterPro" id="IPR048068">
    <property type="entry name" value="LarA-like"/>
</dbReference>
<proteinExistence type="predicted"/>
<accession>A0A1G9Z3U5</accession>
<evidence type="ECO:0000313" key="4">
    <source>
        <dbReference type="Proteomes" id="UP000214880"/>
    </source>
</evidence>
<evidence type="ECO:0000259" key="1">
    <source>
        <dbReference type="Pfam" id="PF09861"/>
    </source>
</evidence>
<dbReference type="RefSeq" id="WP_092074815.1">
    <property type="nucleotide sequence ID" value="NZ_FNHB01000013.1"/>
</dbReference>
<dbReference type="PANTHER" id="PTHR33171:SF17">
    <property type="entry name" value="LARA-LIKE N-TERMINAL DOMAIN-CONTAINING PROTEIN"/>
    <property type="match status" value="1"/>
</dbReference>
<dbReference type="Pfam" id="PF09861">
    <property type="entry name" value="Lar_N"/>
    <property type="match status" value="1"/>
</dbReference>
<dbReference type="Proteomes" id="UP000214880">
    <property type="component" value="Unassembled WGS sequence"/>
</dbReference>
<reference evidence="3 4" key="1">
    <citation type="submission" date="2016-10" db="EMBL/GenBank/DDBJ databases">
        <authorList>
            <person name="de Groot N.N."/>
        </authorList>
    </citation>
    <scope>NUCLEOTIDE SEQUENCE [LARGE SCALE GENOMIC DNA]</scope>
    <source>
        <strain evidence="3 4">DSM 1736</strain>
    </source>
</reference>
<dbReference type="STRING" id="146817.SAMN04488502_11310"/>
<feature type="domain" description="LarA-like N-terminal" evidence="1">
    <location>
        <begin position="8"/>
        <end position="206"/>
    </location>
</feature>
<dbReference type="EMBL" id="FNHB01000013">
    <property type="protein sequence ID" value="SDN15366.1"/>
    <property type="molecule type" value="Genomic_DNA"/>
</dbReference>
<evidence type="ECO:0000313" key="3">
    <source>
        <dbReference type="EMBL" id="SDN15366.1"/>
    </source>
</evidence>
<dbReference type="Gene3D" id="3.90.226.30">
    <property type="match status" value="1"/>
</dbReference>
<dbReference type="InterPro" id="IPR018657">
    <property type="entry name" value="LarA-like_N"/>
</dbReference>
<dbReference type="AlphaFoldDB" id="A0A1G9Z3U5"/>
<dbReference type="PANTHER" id="PTHR33171">
    <property type="entry name" value="LAR_N DOMAIN-CONTAINING PROTEIN"/>
    <property type="match status" value="1"/>
</dbReference>
<dbReference type="InterPro" id="IPR048520">
    <property type="entry name" value="LarA_C"/>
</dbReference>
<dbReference type="Gene3D" id="3.40.50.11440">
    <property type="match status" value="1"/>
</dbReference>
<protein>
    <submittedName>
        <fullName evidence="3">Nickel-dependent lactate racemase</fullName>
    </submittedName>
</protein>
<sequence>MSKFELGLGKKTVSLTLPDEKISKVIEGKPYQAITDIAAAARQALRNPIGVPPLREVVKAGEKVVLIASDITRAWLKHDQFLPYLLDELNAAGIPDADISLIVALGAHRYHTDAENISVYGQEVVRRINIIQSHAPVEEDFVDIGTTSRGVPVRLNKAVVNADRVILTGGIVYHLMAGFGGGRKSIVPGVASYPTIQGNHSFCLHEQPGQGISPVSGSGRLKGNHMHEDMLEMAELLKPDFLFNVVLDAEGNFARFVAGHWLEAWQEGCKTTAEIFGVAIDEQADLVIASAGGFPKDINLYQGSKTVDNAVLACKDDGVVILLLECADIAEPPDFSDWFNYENLQEREQALREGFTVPGFVALKLGLMAQKIPHIVVTLPENRDFIEKAGMTPVTTIEEAIALAEDKLGRSEYKIIVMPHAANTVPILKTPNL</sequence>